<evidence type="ECO:0000313" key="2">
    <source>
        <dbReference type="EMBL" id="SBT46769.1"/>
    </source>
</evidence>
<dbReference type="Gene3D" id="3.20.20.370">
    <property type="entry name" value="Glycoside hydrolase/deacetylase"/>
    <property type="match status" value="1"/>
</dbReference>
<dbReference type="STRING" id="261654.GA0070611_3498"/>
<organism evidence="2 3">
    <name type="scientific">Micromonospora auratinigra</name>
    <dbReference type="NCBI Taxonomy" id="261654"/>
    <lineage>
        <taxon>Bacteria</taxon>
        <taxon>Bacillati</taxon>
        <taxon>Actinomycetota</taxon>
        <taxon>Actinomycetes</taxon>
        <taxon>Micromonosporales</taxon>
        <taxon>Micromonosporaceae</taxon>
        <taxon>Micromonospora</taxon>
    </lineage>
</organism>
<gene>
    <name evidence="2" type="ORF">GA0070611_3498</name>
</gene>
<name>A0A1A8ZSG7_9ACTN</name>
<dbReference type="SUPFAM" id="SSF88713">
    <property type="entry name" value="Glycoside hydrolase/deacetylase"/>
    <property type="match status" value="1"/>
</dbReference>
<keyword evidence="3" id="KW-1185">Reference proteome</keyword>
<dbReference type="PROSITE" id="PS51677">
    <property type="entry name" value="NODB"/>
    <property type="match status" value="1"/>
</dbReference>
<proteinExistence type="predicted"/>
<protein>
    <submittedName>
        <fullName evidence="2">Peptidoglycan/xylan/chitin deacetylase, PgdA/CDA1 family</fullName>
    </submittedName>
</protein>
<dbReference type="EMBL" id="LT594323">
    <property type="protein sequence ID" value="SBT46769.1"/>
    <property type="molecule type" value="Genomic_DNA"/>
</dbReference>
<dbReference type="GO" id="GO:0016810">
    <property type="term" value="F:hydrolase activity, acting on carbon-nitrogen (but not peptide) bonds"/>
    <property type="evidence" value="ECO:0007669"/>
    <property type="project" value="InterPro"/>
</dbReference>
<dbReference type="PANTHER" id="PTHR10587">
    <property type="entry name" value="GLYCOSYL TRANSFERASE-RELATED"/>
    <property type="match status" value="1"/>
</dbReference>
<evidence type="ECO:0000259" key="1">
    <source>
        <dbReference type="PROSITE" id="PS51677"/>
    </source>
</evidence>
<dbReference type="InterPro" id="IPR050248">
    <property type="entry name" value="Polysacc_deacetylase_ArnD"/>
</dbReference>
<reference evidence="3" key="1">
    <citation type="submission" date="2016-06" db="EMBL/GenBank/DDBJ databases">
        <authorList>
            <person name="Varghese N."/>
            <person name="Submissions Spin"/>
        </authorList>
    </citation>
    <scope>NUCLEOTIDE SEQUENCE [LARGE SCALE GENOMIC DNA]</scope>
    <source>
        <strain evidence="3">DSM 44815</strain>
    </source>
</reference>
<dbReference type="AlphaFoldDB" id="A0A1A8ZSG7"/>
<dbReference type="Proteomes" id="UP000199385">
    <property type="component" value="Chromosome I"/>
</dbReference>
<sequence length="301" mass="32163">MERKGDSGAVSGAVPWVNRLSLRVAGWRGSGAMADGGGRWGRRTVLRRTALLAGGAALGVAGTAQSTWIADRRLPLAGGPASATLGNRYQQVGAGAVEVSWGVRTTERLIALTFDDGPRPQWTPMVLDTLAEHAVPATFFLVGERARRHAALVRGRLAGHEVGNHSWAHHDLARMDAAAAYDDLRRSHDAIVAATGTAPRLLRPPWGHLGGAVLHAAARLDYRLVLWTLQMVEGEFPHDPAGHARRIVADVQPGTILLAHDVGTEQRLVALRGLPDLIAGLRARGYTFVTVSQLLHRAAVV</sequence>
<feature type="domain" description="NodB homology" evidence="1">
    <location>
        <begin position="108"/>
        <end position="289"/>
    </location>
</feature>
<evidence type="ECO:0000313" key="3">
    <source>
        <dbReference type="Proteomes" id="UP000199385"/>
    </source>
</evidence>
<dbReference type="GO" id="GO:0005975">
    <property type="term" value="P:carbohydrate metabolic process"/>
    <property type="evidence" value="ECO:0007669"/>
    <property type="project" value="InterPro"/>
</dbReference>
<dbReference type="InterPro" id="IPR002509">
    <property type="entry name" value="NODB_dom"/>
</dbReference>
<accession>A0A1A8ZSG7</accession>
<dbReference type="PATRIC" id="fig|261654.4.peg.3556"/>
<dbReference type="InterPro" id="IPR011330">
    <property type="entry name" value="Glyco_hydro/deAcase_b/a-brl"/>
</dbReference>
<dbReference type="PANTHER" id="PTHR10587:SF137">
    <property type="entry name" value="4-DEOXY-4-FORMAMIDO-L-ARABINOSE-PHOSPHOUNDECAPRENOL DEFORMYLASE ARND-RELATED"/>
    <property type="match status" value="1"/>
</dbReference>
<dbReference type="Pfam" id="PF01522">
    <property type="entry name" value="Polysacc_deac_1"/>
    <property type="match status" value="1"/>
</dbReference>
<dbReference type="CDD" id="cd10917">
    <property type="entry name" value="CE4_NodB_like_6s_7s"/>
    <property type="match status" value="1"/>
</dbReference>